<dbReference type="Gene3D" id="2.40.160.10">
    <property type="entry name" value="Porin"/>
    <property type="match status" value="1"/>
</dbReference>
<gene>
    <name evidence="13" type="ORF">ADH67_13000</name>
</gene>
<keyword evidence="6 11" id="KW-0732">Signal</keyword>
<keyword evidence="3" id="KW-0813">Transport</keyword>
<reference evidence="14" key="1">
    <citation type="submission" date="2017-05" db="EMBL/GenBank/DDBJ databases">
        <title>Improved OligoMM genomes.</title>
        <authorList>
            <person name="Garzetti D."/>
        </authorList>
    </citation>
    <scope>NUCLEOTIDE SEQUENCE [LARGE SCALE GENOMIC DNA]</scope>
    <source>
        <strain evidence="14">YL45</strain>
    </source>
</reference>
<keyword evidence="8" id="KW-0626">Porin</keyword>
<sequence length="346" mass="36685">MKKSLIALAVLGASSVAFAASNVTLYGVLDGGVVVSKAKKADTKVQAKSSFDSGSRWGLKGVEDLGNGYSVGFQLEQGYHLDDGTTANGTGTFTRESRLFVQGGFGTLSFGRFGSLASGAGTQTILTGWQFGTSYEETGSWTKYGKGNNRINNAISYVSPAFGGTTLHAMYSNGMSNDNAKWSGNHHYYGLGIKTTVGALDGSVIFEATDAKGDAEYTEPAYSITAGANYNFGIATVSGIYQYAWSSDEYKQNAFGLSTAIPAFGGTAKLGTKFVFGKDETKISGEDKYNGWSINAGYNYPLSKRTYAYGYAGYTHGGKLWKTHTAAEADLVHNGYAIGMGLVHKF</sequence>
<keyword evidence="4" id="KW-1134">Transmembrane beta strand</keyword>
<evidence type="ECO:0000256" key="1">
    <source>
        <dbReference type="ARBA" id="ARBA00004571"/>
    </source>
</evidence>
<dbReference type="PANTHER" id="PTHR34501">
    <property type="entry name" value="PROTEIN YDDL-RELATED"/>
    <property type="match status" value="1"/>
</dbReference>
<dbReference type="RefSeq" id="WP_066593527.1">
    <property type="nucleotide sequence ID" value="NZ_CP065313.1"/>
</dbReference>
<dbReference type="InterPro" id="IPR001702">
    <property type="entry name" value="Porin_Gram-ve"/>
</dbReference>
<dbReference type="InterPro" id="IPR002299">
    <property type="entry name" value="Porin_Neis"/>
</dbReference>
<dbReference type="InterPro" id="IPR050298">
    <property type="entry name" value="Gram-neg_bact_OMP"/>
</dbReference>
<proteinExistence type="predicted"/>
<dbReference type="GeneID" id="78361774"/>
<dbReference type="SUPFAM" id="SSF56935">
    <property type="entry name" value="Porins"/>
    <property type="match status" value="1"/>
</dbReference>
<dbReference type="GO" id="GO:0034220">
    <property type="term" value="P:monoatomic ion transmembrane transport"/>
    <property type="evidence" value="ECO:0007669"/>
    <property type="project" value="InterPro"/>
</dbReference>
<evidence type="ECO:0000256" key="7">
    <source>
        <dbReference type="ARBA" id="ARBA00023065"/>
    </source>
</evidence>
<evidence type="ECO:0000256" key="8">
    <source>
        <dbReference type="ARBA" id="ARBA00023114"/>
    </source>
</evidence>
<dbReference type="GO" id="GO:0009279">
    <property type="term" value="C:cell outer membrane"/>
    <property type="evidence" value="ECO:0007669"/>
    <property type="project" value="UniProtKB-SubCell"/>
</dbReference>
<keyword evidence="7" id="KW-0406">Ion transport</keyword>
<evidence type="ECO:0000256" key="6">
    <source>
        <dbReference type="ARBA" id="ARBA00022729"/>
    </source>
</evidence>
<dbReference type="PRINTS" id="PR00184">
    <property type="entry name" value="NEISSPPORIN"/>
</dbReference>
<feature type="domain" description="Porin" evidence="12">
    <location>
        <begin position="7"/>
        <end position="317"/>
    </location>
</feature>
<dbReference type="Pfam" id="PF13609">
    <property type="entry name" value="Porin_4"/>
    <property type="match status" value="1"/>
</dbReference>
<dbReference type="GO" id="GO:0046930">
    <property type="term" value="C:pore complex"/>
    <property type="evidence" value="ECO:0007669"/>
    <property type="project" value="UniProtKB-KW"/>
</dbReference>
<keyword evidence="14" id="KW-1185">Reference proteome</keyword>
<feature type="chain" id="PRO_5011270764" evidence="11">
    <location>
        <begin position="20"/>
        <end position="346"/>
    </location>
</feature>
<evidence type="ECO:0000256" key="3">
    <source>
        <dbReference type="ARBA" id="ARBA00022448"/>
    </source>
</evidence>
<keyword evidence="5" id="KW-0812">Transmembrane</keyword>
<evidence type="ECO:0000256" key="9">
    <source>
        <dbReference type="ARBA" id="ARBA00023136"/>
    </source>
</evidence>
<evidence type="ECO:0000256" key="4">
    <source>
        <dbReference type="ARBA" id="ARBA00022452"/>
    </source>
</evidence>
<evidence type="ECO:0000256" key="2">
    <source>
        <dbReference type="ARBA" id="ARBA00011233"/>
    </source>
</evidence>
<dbReference type="PANTHER" id="PTHR34501:SF9">
    <property type="entry name" value="MAJOR OUTER MEMBRANE PROTEIN P.IA"/>
    <property type="match status" value="1"/>
</dbReference>
<dbReference type="GO" id="GO:0015288">
    <property type="term" value="F:porin activity"/>
    <property type="evidence" value="ECO:0007669"/>
    <property type="project" value="UniProtKB-KW"/>
</dbReference>
<dbReference type="EMBL" id="NHMP01000016">
    <property type="protein sequence ID" value="OXE44190.1"/>
    <property type="molecule type" value="Genomic_DNA"/>
</dbReference>
<dbReference type="InterPro" id="IPR023614">
    <property type="entry name" value="Porin_dom_sf"/>
</dbReference>
<evidence type="ECO:0000256" key="11">
    <source>
        <dbReference type="SAM" id="SignalP"/>
    </source>
</evidence>
<protein>
    <submittedName>
        <fullName evidence="13">Porin</fullName>
    </submittedName>
</protein>
<organism evidence="13 14">
    <name type="scientific">Turicimonas muris</name>
    <dbReference type="NCBI Taxonomy" id="1796652"/>
    <lineage>
        <taxon>Bacteria</taxon>
        <taxon>Pseudomonadati</taxon>
        <taxon>Pseudomonadota</taxon>
        <taxon>Betaproteobacteria</taxon>
        <taxon>Burkholderiales</taxon>
        <taxon>Sutterellaceae</taxon>
        <taxon>Turicimonas</taxon>
    </lineage>
</organism>
<comment type="subcellular location">
    <subcellularLocation>
        <location evidence="1">Cell outer membrane</location>
        <topology evidence="1">Multi-pass membrane protein</topology>
    </subcellularLocation>
</comment>
<dbReference type="PRINTS" id="PR00182">
    <property type="entry name" value="ECOLNEIPORIN"/>
</dbReference>
<dbReference type="CDD" id="cd00342">
    <property type="entry name" value="gram_neg_porins"/>
    <property type="match status" value="1"/>
</dbReference>
<dbReference type="AlphaFoldDB" id="A0A227KBJ3"/>
<evidence type="ECO:0000259" key="12">
    <source>
        <dbReference type="Pfam" id="PF13609"/>
    </source>
</evidence>
<evidence type="ECO:0000256" key="10">
    <source>
        <dbReference type="ARBA" id="ARBA00023237"/>
    </source>
</evidence>
<dbReference type="InterPro" id="IPR033900">
    <property type="entry name" value="Gram_neg_porin_domain"/>
</dbReference>
<evidence type="ECO:0000313" key="14">
    <source>
        <dbReference type="Proteomes" id="UP000214610"/>
    </source>
</evidence>
<evidence type="ECO:0000313" key="13">
    <source>
        <dbReference type="EMBL" id="OXE44190.1"/>
    </source>
</evidence>
<keyword evidence="10" id="KW-0998">Cell outer membrane</keyword>
<accession>A0A227KBJ3</accession>
<feature type="signal peptide" evidence="11">
    <location>
        <begin position="1"/>
        <end position="19"/>
    </location>
</feature>
<evidence type="ECO:0000256" key="5">
    <source>
        <dbReference type="ARBA" id="ARBA00022692"/>
    </source>
</evidence>
<comment type="subunit">
    <text evidence="2">Homotrimer.</text>
</comment>
<dbReference type="Proteomes" id="UP000214610">
    <property type="component" value="Unassembled WGS sequence"/>
</dbReference>
<name>A0A227KBJ3_9BURK</name>
<keyword evidence="9" id="KW-0472">Membrane</keyword>
<comment type="caution">
    <text evidence="13">The sequence shown here is derived from an EMBL/GenBank/DDBJ whole genome shotgun (WGS) entry which is preliminary data.</text>
</comment>